<evidence type="ECO:0000256" key="9">
    <source>
        <dbReference type="SAM" id="MobiDB-lite"/>
    </source>
</evidence>
<dbReference type="CDD" id="cd16917">
    <property type="entry name" value="HATPase_UhpB-NarQ-NarX-like"/>
    <property type="match status" value="1"/>
</dbReference>
<feature type="region of interest" description="Disordered" evidence="9">
    <location>
        <begin position="1"/>
        <end position="107"/>
    </location>
</feature>
<accession>A0ABU3AX17</accession>
<keyword evidence="10" id="KW-0812">Transmembrane</keyword>
<feature type="transmembrane region" description="Helical" evidence="10">
    <location>
        <begin position="145"/>
        <end position="163"/>
    </location>
</feature>
<dbReference type="InterPro" id="IPR011712">
    <property type="entry name" value="Sig_transdc_His_kin_sub3_dim/P"/>
</dbReference>
<dbReference type="InterPro" id="IPR036890">
    <property type="entry name" value="HATPase_C_sf"/>
</dbReference>
<feature type="compositionally biased region" description="Pro residues" evidence="9">
    <location>
        <begin position="78"/>
        <end position="104"/>
    </location>
</feature>
<feature type="transmembrane region" description="Helical" evidence="10">
    <location>
        <begin position="237"/>
        <end position="254"/>
    </location>
</feature>
<feature type="transmembrane region" description="Helical" evidence="10">
    <location>
        <begin position="514"/>
        <end position="538"/>
    </location>
</feature>
<dbReference type="Pfam" id="PF07730">
    <property type="entry name" value="HisKA_3"/>
    <property type="match status" value="1"/>
</dbReference>
<dbReference type="GO" id="GO:0016301">
    <property type="term" value="F:kinase activity"/>
    <property type="evidence" value="ECO:0007669"/>
    <property type="project" value="UniProtKB-KW"/>
</dbReference>
<keyword evidence="3" id="KW-0597">Phosphoprotein</keyword>
<dbReference type="PANTHER" id="PTHR24421:SF10">
    <property type="entry name" value="NITRATE_NITRITE SENSOR PROTEIN NARQ"/>
    <property type="match status" value="1"/>
</dbReference>
<feature type="region of interest" description="Disordered" evidence="9">
    <location>
        <begin position="440"/>
        <end position="459"/>
    </location>
</feature>
<proteinExistence type="predicted"/>
<dbReference type="Gene3D" id="3.30.565.10">
    <property type="entry name" value="Histidine kinase-like ATPase, C-terminal domain"/>
    <property type="match status" value="1"/>
</dbReference>
<evidence type="ECO:0000256" key="1">
    <source>
        <dbReference type="ARBA" id="ARBA00000085"/>
    </source>
</evidence>
<comment type="caution">
    <text evidence="13">The sequence shown here is derived from an EMBL/GenBank/DDBJ whole genome shotgun (WGS) entry which is preliminary data.</text>
</comment>
<evidence type="ECO:0000313" key="14">
    <source>
        <dbReference type="Proteomes" id="UP001180724"/>
    </source>
</evidence>
<keyword evidence="14" id="KW-1185">Reference proteome</keyword>
<feature type="transmembrane region" description="Helical" evidence="10">
    <location>
        <begin position="212"/>
        <end position="231"/>
    </location>
</feature>
<feature type="domain" description="Histidine kinase/HSP90-like ATPase" evidence="11">
    <location>
        <begin position="404"/>
        <end position="492"/>
    </location>
</feature>
<keyword evidence="6 13" id="KW-0418">Kinase</keyword>
<keyword evidence="10" id="KW-1133">Transmembrane helix</keyword>
<evidence type="ECO:0000259" key="12">
    <source>
        <dbReference type="Pfam" id="PF07730"/>
    </source>
</evidence>
<evidence type="ECO:0000256" key="2">
    <source>
        <dbReference type="ARBA" id="ARBA00012438"/>
    </source>
</evidence>
<evidence type="ECO:0000256" key="3">
    <source>
        <dbReference type="ARBA" id="ARBA00022553"/>
    </source>
</evidence>
<dbReference type="InterPro" id="IPR050482">
    <property type="entry name" value="Sensor_HK_TwoCompSys"/>
</dbReference>
<dbReference type="EC" id="2.7.13.3" evidence="2"/>
<name>A0ABU3AX17_9ACTN</name>
<feature type="domain" description="Signal transduction histidine kinase subgroup 3 dimerisation and phosphoacceptor" evidence="12">
    <location>
        <begin position="290"/>
        <end position="355"/>
    </location>
</feature>
<dbReference type="SUPFAM" id="SSF55874">
    <property type="entry name" value="ATPase domain of HSP90 chaperone/DNA topoisomerase II/histidine kinase"/>
    <property type="match status" value="1"/>
</dbReference>
<feature type="transmembrane region" description="Helical" evidence="10">
    <location>
        <begin position="175"/>
        <end position="200"/>
    </location>
</feature>
<keyword evidence="8" id="KW-0902">Two-component regulatory system</keyword>
<evidence type="ECO:0000259" key="11">
    <source>
        <dbReference type="Pfam" id="PF02518"/>
    </source>
</evidence>
<protein>
    <recommendedName>
        <fullName evidence="2">histidine kinase</fullName>
        <ecNumber evidence="2">2.7.13.3</ecNumber>
    </recommendedName>
</protein>
<dbReference type="Proteomes" id="UP001180724">
    <property type="component" value="Unassembled WGS sequence"/>
</dbReference>
<keyword evidence="7" id="KW-0067">ATP-binding</keyword>
<evidence type="ECO:0000256" key="4">
    <source>
        <dbReference type="ARBA" id="ARBA00022679"/>
    </source>
</evidence>
<sequence>MEGTRSADAAGTDGHAVRGAGLAPGRRTAPGSDTGVGRRAAPGPTPGSDSAAGHGAVGVASGAVPGSDTGVGRRAAPGPTPDAVPIPGPAPDTAPIPGPIPGTAPTPRRARVAGLASLGRGALLWAVLVLPAVSADRIGLNEPRTLWQQLAGLGVLGVAVALARRQPLGSFLVTAGLGLTAAPALFTVSYGPALGTFALLLGLRAERARPAVAGFVAVGAVGTARIVLVGVDPPPECLVLTCTLLFGCVFPWLGGRYWRQSRALAEAGWLRAARLEDEQRHAEERARLRERARIAQDMHDSLGHELSLLALRAAALQVAPGLADGHRAAAADLRGAAADATDHLHRIIGVLREDDEPVPLTPAGESVEELVARAAESGLPVRWEAPDTATATATPAPEPGGIAERLLHRIVREALTNAARHAPGAPVVVAVTGQARGTTVTVTNGPATEKAPPSSGGSGLLGLRAAVTSVGGDFRAGPHGDGFRVRAHVPAQQTIAPVPRPAPVAPLAAARRRVALGLGAAAGVGAVLVGAAFGWYAYTETHSVLTPSAYAKLRPGTPYDEAAAVLPDREAHDPPTERAPAPPADADCRYYRASGELLTSIDHFRLCFDERGRLLTKDVVPGVGRPHEEHEEHEESAR</sequence>
<evidence type="ECO:0000256" key="7">
    <source>
        <dbReference type="ARBA" id="ARBA00022840"/>
    </source>
</evidence>
<keyword evidence="4" id="KW-0808">Transferase</keyword>
<evidence type="ECO:0000313" key="13">
    <source>
        <dbReference type="EMBL" id="MDT0614738.1"/>
    </source>
</evidence>
<keyword evidence="5" id="KW-0547">Nucleotide-binding</keyword>
<dbReference type="PANTHER" id="PTHR24421">
    <property type="entry name" value="NITRATE/NITRITE SENSOR PROTEIN NARX-RELATED"/>
    <property type="match status" value="1"/>
</dbReference>
<evidence type="ECO:0000256" key="6">
    <source>
        <dbReference type="ARBA" id="ARBA00022777"/>
    </source>
</evidence>
<dbReference type="EMBL" id="JAVRFH010000045">
    <property type="protein sequence ID" value="MDT0614738.1"/>
    <property type="molecule type" value="Genomic_DNA"/>
</dbReference>
<dbReference type="Gene3D" id="1.20.5.1930">
    <property type="match status" value="1"/>
</dbReference>
<organism evidence="13 14">
    <name type="scientific">Streptomyces lancefieldiae</name>
    <dbReference type="NCBI Taxonomy" id="3075520"/>
    <lineage>
        <taxon>Bacteria</taxon>
        <taxon>Bacillati</taxon>
        <taxon>Actinomycetota</taxon>
        <taxon>Actinomycetes</taxon>
        <taxon>Kitasatosporales</taxon>
        <taxon>Streptomycetaceae</taxon>
        <taxon>Streptomyces</taxon>
    </lineage>
</organism>
<dbReference type="InterPro" id="IPR003594">
    <property type="entry name" value="HATPase_dom"/>
</dbReference>
<feature type="transmembrane region" description="Helical" evidence="10">
    <location>
        <begin position="112"/>
        <end position="133"/>
    </location>
</feature>
<reference evidence="13" key="1">
    <citation type="submission" date="2024-05" db="EMBL/GenBank/DDBJ databases">
        <title>30 novel species of actinomycetes from the DSMZ collection.</title>
        <authorList>
            <person name="Nouioui I."/>
        </authorList>
    </citation>
    <scope>NUCLEOTIDE SEQUENCE</scope>
    <source>
        <strain evidence="13">DSM 40712</strain>
    </source>
</reference>
<dbReference type="Pfam" id="PF02518">
    <property type="entry name" value="HATPase_c"/>
    <property type="match status" value="1"/>
</dbReference>
<evidence type="ECO:0000256" key="5">
    <source>
        <dbReference type="ARBA" id="ARBA00022741"/>
    </source>
</evidence>
<dbReference type="RefSeq" id="WP_311580292.1">
    <property type="nucleotide sequence ID" value="NZ_JAVRFH010000045.1"/>
</dbReference>
<keyword evidence="10" id="KW-0472">Membrane</keyword>
<comment type="catalytic activity">
    <reaction evidence="1">
        <text>ATP + protein L-histidine = ADP + protein N-phospho-L-histidine.</text>
        <dbReference type="EC" id="2.7.13.3"/>
    </reaction>
</comment>
<evidence type="ECO:0000256" key="8">
    <source>
        <dbReference type="ARBA" id="ARBA00023012"/>
    </source>
</evidence>
<evidence type="ECO:0000256" key="10">
    <source>
        <dbReference type="SAM" id="Phobius"/>
    </source>
</evidence>
<gene>
    <name evidence="13" type="ORF">RM812_31690</name>
</gene>
<feature type="compositionally biased region" description="Low complexity" evidence="9">
    <location>
        <begin position="47"/>
        <end position="67"/>
    </location>
</feature>